<protein>
    <recommendedName>
        <fullName evidence="13">Cytochrome P450</fullName>
    </recommendedName>
</protein>
<feature type="binding site" description="axial binding residue" evidence="8">
    <location>
        <position position="450"/>
    </location>
    <ligand>
        <name>heme</name>
        <dbReference type="ChEBI" id="CHEBI:30413"/>
    </ligand>
    <ligandPart>
        <name>Fe</name>
        <dbReference type="ChEBI" id="CHEBI:18248"/>
    </ligandPart>
</feature>
<dbReference type="Proteomes" id="UP001147746">
    <property type="component" value="Unassembled WGS sequence"/>
</dbReference>
<dbReference type="GO" id="GO:0020037">
    <property type="term" value="F:heme binding"/>
    <property type="evidence" value="ECO:0007669"/>
    <property type="project" value="InterPro"/>
</dbReference>
<dbReference type="InterPro" id="IPR017972">
    <property type="entry name" value="Cyt_P450_CS"/>
</dbReference>
<evidence type="ECO:0008006" key="13">
    <source>
        <dbReference type="Google" id="ProtNLM"/>
    </source>
</evidence>
<evidence type="ECO:0000256" key="5">
    <source>
        <dbReference type="ARBA" id="ARBA00023002"/>
    </source>
</evidence>
<evidence type="ECO:0000256" key="3">
    <source>
        <dbReference type="ARBA" id="ARBA00022617"/>
    </source>
</evidence>
<evidence type="ECO:0000256" key="7">
    <source>
        <dbReference type="ARBA" id="ARBA00023033"/>
    </source>
</evidence>
<keyword evidence="10" id="KW-1133">Transmembrane helix</keyword>
<reference evidence="11" key="2">
    <citation type="journal article" date="2023" name="IMA Fungus">
        <title>Comparative genomic study of the Penicillium genus elucidates a diverse pangenome and 15 lateral gene transfer events.</title>
        <authorList>
            <person name="Petersen C."/>
            <person name="Sorensen T."/>
            <person name="Nielsen M.R."/>
            <person name="Sondergaard T.E."/>
            <person name="Sorensen J.L."/>
            <person name="Fitzpatrick D.A."/>
            <person name="Frisvad J.C."/>
            <person name="Nielsen K.L."/>
        </authorList>
    </citation>
    <scope>NUCLEOTIDE SEQUENCE</scope>
    <source>
        <strain evidence="11">IBT 21472</strain>
    </source>
</reference>
<dbReference type="InterPro" id="IPR002403">
    <property type="entry name" value="Cyt_P450_E_grp-IV"/>
</dbReference>
<keyword evidence="10" id="KW-0472">Membrane</keyword>
<dbReference type="InterPro" id="IPR001128">
    <property type="entry name" value="Cyt_P450"/>
</dbReference>
<evidence type="ECO:0000256" key="8">
    <source>
        <dbReference type="PIRSR" id="PIRSR602403-1"/>
    </source>
</evidence>
<dbReference type="Pfam" id="PF00067">
    <property type="entry name" value="p450"/>
    <property type="match status" value="1"/>
</dbReference>
<evidence type="ECO:0000256" key="4">
    <source>
        <dbReference type="ARBA" id="ARBA00022723"/>
    </source>
</evidence>
<accession>A0A9W9U7J7</accession>
<dbReference type="GO" id="GO:0004497">
    <property type="term" value="F:monooxygenase activity"/>
    <property type="evidence" value="ECO:0007669"/>
    <property type="project" value="UniProtKB-KW"/>
</dbReference>
<comment type="similarity">
    <text evidence="2 9">Belongs to the cytochrome P450 family.</text>
</comment>
<dbReference type="GO" id="GO:0043386">
    <property type="term" value="P:mycotoxin biosynthetic process"/>
    <property type="evidence" value="ECO:0007669"/>
    <property type="project" value="UniProtKB-ARBA"/>
</dbReference>
<sequence>MLSTAVSSVPWHEAVSIVGVIVLIPLVIFYLFPLDVWYHTFASWKKAFDDEKPNDINEYIHNSQELFKQGLSKANVFRIFSDNGIKTILAPKFANEIAKSPILNFTKIIETEFHANVKGFSPFGELAKREDIFVDAVRIKLTQALGSITKPLSEETSISLRNRWTDNEEWHDLSLKQSILEIVAQLSSRVFLGEKICRNPDWLRITVDYTVNAFQAGNKLRLWPELTRPVVAYFLSSTRKVQHQLREAERIIKPVLDERKRDKEIALKEGKELPRYNDAIDWLEQVSKGRPYDPAALQLTFSWVAIHTTSDMVTQAIYDLCERQELVEELRKEAISVVSSEGWKKSAMYKLQLMDSFLKESQRMKPISNVSMRRIVGKDFELSDGTNIPKGVQLMVSADWHWNSDFYENPLVFDPYRFLKMKQIPGRESHAHLVSPSPEHMGFGYGNHACPGRFFAVNEIKILLCHLLLKYDLKPAEGSVPTVLRYGVAMNSDPQAKISIRRRHEEIVLEEIS</sequence>
<dbReference type="InterPro" id="IPR036396">
    <property type="entry name" value="Cyt_P450_sf"/>
</dbReference>
<proteinExistence type="inferred from homology"/>
<comment type="caution">
    <text evidence="11">The sequence shown here is derived from an EMBL/GenBank/DDBJ whole genome shotgun (WGS) entry which is preliminary data.</text>
</comment>
<evidence type="ECO:0000256" key="6">
    <source>
        <dbReference type="ARBA" id="ARBA00023004"/>
    </source>
</evidence>
<evidence type="ECO:0000313" key="11">
    <source>
        <dbReference type="EMBL" id="KAJ5323750.1"/>
    </source>
</evidence>
<reference evidence="11" key="1">
    <citation type="submission" date="2022-12" db="EMBL/GenBank/DDBJ databases">
        <authorList>
            <person name="Petersen C."/>
        </authorList>
    </citation>
    <scope>NUCLEOTIDE SEQUENCE</scope>
    <source>
        <strain evidence="11">IBT 21472</strain>
    </source>
</reference>
<keyword evidence="7 9" id="KW-0503">Monooxygenase</keyword>
<dbReference type="EMBL" id="JAPZBO010000002">
    <property type="protein sequence ID" value="KAJ5323750.1"/>
    <property type="molecule type" value="Genomic_DNA"/>
</dbReference>
<name>A0A9W9U7J7_9EURO</name>
<evidence type="ECO:0000256" key="10">
    <source>
        <dbReference type="SAM" id="Phobius"/>
    </source>
</evidence>
<dbReference type="PRINTS" id="PR00465">
    <property type="entry name" value="EP450IV"/>
</dbReference>
<keyword evidence="6 8" id="KW-0408">Iron</keyword>
<evidence type="ECO:0000313" key="12">
    <source>
        <dbReference type="Proteomes" id="UP001147746"/>
    </source>
</evidence>
<dbReference type="GO" id="GO:0005506">
    <property type="term" value="F:iron ion binding"/>
    <property type="evidence" value="ECO:0007669"/>
    <property type="project" value="InterPro"/>
</dbReference>
<comment type="cofactor">
    <cofactor evidence="1 8">
        <name>heme</name>
        <dbReference type="ChEBI" id="CHEBI:30413"/>
    </cofactor>
</comment>
<keyword evidence="12" id="KW-1185">Reference proteome</keyword>
<organism evidence="11 12">
    <name type="scientific">Penicillium atrosanguineum</name>
    <dbReference type="NCBI Taxonomy" id="1132637"/>
    <lineage>
        <taxon>Eukaryota</taxon>
        <taxon>Fungi</taxon>
        <taxon>Dikarya</taxon>
        <taxon>Ascomycota</taxon>
        <taxon>Pezizomycotina</taxon>
        <taxon>Eurotiomycetes</taxon>
        <taxon>Eurotiomycetidae</taxon>
        <taxon>Eurotiales</taxon>
        <taxon>Aspergillaceae</taxon>
        <taxon>Penicillium</taxon>
    </lineage>
</organism>
<keyword evidence="10" id="KW-0812">Transmembrane</keyword>
<evidence type="ECO:0000256" key="9">
    <source>
        <dbReference type="RuleBase" id="RU000461"/>
    </source>
</evidence>
<evidence type="ECO:0000256" key="1">
    <source>
        <dbReference type="ARBA" id="ARBA00001971"/>
    </source>
</evidence>
<dbReference type="SUPFAM" id="SSF48264">
    <property type="entry name" value="Cytochrome P450"/>
    <property type="match status" value="1"/>
</dbReference>
<dbReference type="PANTHER" id="PTHR46206">
    <property type="entry name" value="CYTOCHROME P450"/>
    <property type="match status" value="1"/>
</dbReference>
<feature type="transmembrane region" description="Helical" evidence="10">
    <location>
        <begin position="15"/>
        <end position="38"/>
    </location>
</feature>
<dbReference type="GO" id="GO:0016705">
    <property type="term" value="F:oxidoreductase activity, acting on paired donors, with incorporation or reduction of molecular oxygen"/>
    <property type="evidence" value="ECO:0007669"/>
    <property type="project" value="InterPro"/>
</dbReference>
<gene>
    <name evidence="11" type="ORF">N7476_002350</name>
</gene>
<evidence type="ECO:0000256" key="2">
    <source>
        <dbReference type="ARBA" id="ARBA00010617"/>
    </source>
</evidence>
<keyword evidence="5 9" id="KW-0560">Oxidoreductase</keyword>
<dbReference type="PANTHER" id="PTHR46206:SF2">
    <property type="entry name" value="CYTOCHROME P450 MONOOXYGENASE AUSG-RELATED"/>
    <property type="match status" value="1"/>
</dbReference>
<dbReference type="Gene3D" id="1.10.630.10">
    <property type="entry name" value="Cytochrome P450"/>
    <property type="match status" value="1"/>
</dbReference>
<dbReference type="AlphaFoldDB" id="A0A9W9U7J7"/>
<keyword evidence="3 8" id="KW-0349">Heme</keyword>
<dbReference type="PROSITE" id="PS00086">
    <property type="entry name" value="CYTOCHROME_P450"/>
    <property type="match status" value="1"/>
</dbReference>
<dbReference type="CDD" id="cd11041">
    <property type="entry name" value="CYP503A1-like"/>
    <property type="match status" value="1"/>
</dbReference>
<keyword evidence="4 8" id="KW-0479">Metal-binding</keyword>